<evidence type="ECO:0000256" key="2">
    <source>
        <dbReference type="ARBA" id="ARBA00022723"/>
    </source>
</evidence>
<dbReference type="GO" id="GO:0061632">
    <property type="term" value="F:RNA lariat debranching enzyme activator activity"/>
    <property type="evidence" value="ECO:0007669"/>
    <property type="project" value="TreeGrafter"/>
</dbReference>
<dbReference type="Proteomes" id="UP000193467">
    <property type="component" value="Unassembled WGS sequence"/>
</dbReference>
<dbReference type="InterPro" id="IPR036875">
    <property type="entry name" value="Znf_CCHC_sf"/>
</dbReference>
<dbReference type="InterPro" id="IPR006767">
    <property type="entry name" value="Cwf19-like_C_dom-2"/>
</dbReference>
<evidence type="ECO:0000259" key="6">
    <source>
        <dbReference type="Pfam" id="PF04676"/>
    </source>
</evidence>
<proteinExistence type="predicted"/>
<feature type="domain" description="Cwf19-like C-terminal" evidence="7">
    <location>
        <begin position="374"/>
        <end position="510"/>
    </location>
</feature>
<evidence type="ECO:0000313" key="10">
    <source>
        <dbReference type="Proteomes" id="UP000193467"/>
    </source>
</evidence>
<dbReference type="InterPro" id="IPR006768">
    <property type="entry name" value="Cwf19-like_C_dom-1"/>
</dbReference>
<dbReference type="GO" id="GO:0003676">
    <property type="term" value="F:nucleic acid binding"/>
    <property type="evidence" value="ECO:0007669"/>
    <property type="project" value="InterPro"/>
</dbReference>
<dbReference type="Gene3D" id="3.30.428.10">
    <property type="entry name" value="HIT-like"/>
    <property type="match status" value="1"/>
</dbReference>
<accession>A0A1Y2D4P8</accession>
<feature type="compositionally biased region" description="Basic and acidic residues" evidence="5">
    <location>
        <begin position="352"/>
        <end position="365"/>
    </location>
</feature>
<evidence type="ECO:0000256" key="5">
    <source>
        <dbReference type="SAM" id="MobiDB-lite"/>
    </source>
</evidence>
<feature type="region of interest" description="Disordered" evidence="5">
    <location>
        <begin position="141"/>
        <end position="165"/>
    </location>
</feature>
<dbReference type="AlphaFoldDB" id="A0A1Y2D4P8"/>
<dbReference type="OrthoDB" id="444325at2759"/>
<organism evidence="9 10">
    <name type="scientific">Leucosporidium creatinivorum</name>
    <dbReference type="NCBI Taxonomy" id="106004"/>
    <lineage>
        <taxon>Eukaryota</taxon>
        <taxon>Fungi</taxon>
        <taxon>Dikarya</taxon>
        <taxon>Basidiomycota</taxon>
        <taxon>Pucciniomycotina</taxon>
        <taxon>Microbotryomycetes</taxon>
        <taxon>Leucosporidiales</taxon>
        <taxon>Leucosporidium</taxon>
    </lineage>
</organism>
<dbReference type="FunCoup" id="A0A1Y2D4P8">
    <property type="interactions" value="923"/>
</dbReference>
<dbReference type="GO" id="GO:0071014">
    <property type="term" value="C:post-mRNA release spliceosomal complex"/>
    <property type="evidence" value="ECO:0007669"/>
    <property type="project" value="TreeGrafter"/>
</dbReference>
<name>A0A1Y2D4P8_9BASI</name>
<comment type="caution">
    <text evidence="9">The sequence shown here is derived from an EMBL/GenBank/DDBJ whole genome shotgun (WGS) entry which is preliminary data.</text>
</comment>
<keyword evidence="1" id="KW-0507">mRNA processing</keyword>
<evidence type="ECO:0000256" key="4">
    <source>
        <dbReference type="ARBA" id="ARBA00022833"/>
    </source>
</evidence>
<dbReference type="InParanoid" id="A0A1Y2D4P8"/>
<dbReference type="GO" id="GO:0000398">
    <property type="term" value="P:mRNA splicing, via spliceosome"/>
    <property type="evidence" value="ECO:0007669"/>
    <property type="project" value="TreeGrafter"/>
</dbReference>
<keyword evidence="4" id="KW-0862">Zinc</keyword>
<dbReference type="Pfam" id="PF04676">
    <property type="entry name" value="CwfJ_C_2"/>
    <property type="match status" value="1"/>
</dbReference>
<dbReference type="InterPro" id="IPR040194">
    <property type="entry name" value="Cwf19-like"/>
</dbReference>
<sequence>MSSPLKVLITGPAPSLSAYFNKLSTLQAKHSFDLILALDLFSSTQDDNLELAQLLAGQINVPAQVYVAVAGALPSKIRAKVASGEEICNNLSVLGKTGILTLASGLRIGTFGGNYDAALFNDDARPSNSAPLHLHLNHHLPLLPHSPPTTSSLPPRPTPPPDILLTHTLPSSLPLLSTKPAPTTTPSNASPELDQIIKLARPKYAFIGGLAQFWEREPFEWSKSEGGGVCRAIGLGEMGNKTKERWFYAFSITPSAAPGPPPANLTPSPFNSIISAAPSTVGGGGPRGMKRAAGSLDTNGDVNEYGVPNYIFGGQGGGAGERKKGKGGAPPDHYTCNICEQKGHWIQDCPEKAERDAKREAERAARGPGAGAPRRPLQPDECWFCLSNPRVTKHLIASIGSETYLTLPKGQLCVTGAEGPTPASPVPGGGHVLIIPIAHYPTLLSIPSESSPPILAEVEAYKEALRKCYDEFGADLVAFEVGRLGGKGGHAHVQVCPLPRSLSPLASSHFIDAGAKGGLTFSDDPAVLSSLLESSKAGTLQDDYWRIDLPDEKVLCAVVEKGKRYDLGFGRTALASLLNTLDRADWKACTQTDAEEKADTQRFKKAFAKWDPSE</sequence>
<dbReference type="GO" id="GO:0008270">
    <property type="term" value="F:zinc ion binding"/>
    <property type="evidence" value="ECO:0007669"/>
    <property type="project" value="UniProtKB-KW"/>
</dbReference>
<evidence type="ECO:0000256" key="3">
    <source>
        <dbReference type="ARBA" id="ARBA00022771"/>
    </source>
</evidence>
<feature type="compositionally biased region" description="Low complexity" evidence="5">
    <location>
        <begin position="141"/>
        <end position="153"/>
    </location>
</feature>
<dbReference type="InterPro" id="IPR025829">
    <property type="entry name" value="Zn_knuckle_CX2CX3GHX4C"/>
</dbReference>
<evidence type="ECO:0000313" key="9">
    <source>
        <dbReference type="EMBL" id="ORY54261.1"/>
    </source>
</evidence>
<protein>
    <submittedName>
        <fullName evidence="9">CwfJ C-terminus 1-domain-containing protein-like protein</fullName>
    </submittedName>
</protein>
<evidence type="ECO:0000259" key="8">
    <source>
        <dbReference type="Pfam" id="PF13696"/>
    </source>
</evidence>
<evidence type="ECO:0000256" key="1">
    <source>
        <dbReference type="ARBA" id="ARBA00022664"/>
    </source>
</evidence>
<feature type="domain" description="Cwf19-like protein C-terminal" evidence="6">
    <location>
        <begin position="544"/>
        <end position="611"/>
    </location>
</feature>
<dbReference type="EMBL" id="MCGR01000099">
    <property type="protein sequence ID" value="ORY54261.1"/>
    <property type="molecule type" value="Genomic_DNA"/>
</dbReference>
<dbReference type="Pfam" id="PF13696">
    <property type="entry name" value="zf-CCHC_2"/>
    <property type="match status" value="1"/>
</dbReference>
<dbReference type="SUPFAM" id="SSF54197">
    <property type="entry name" value="HIT-like"/>
    <property type="match status" value="1"/>
</dbReference>
<reference evidence="9 10" key="1">
    <citation type="submission" date="2016-07" db="EMBL/GenBank/DDBJ databases">
        <title>Pervasive Adenine N6-methylation of Active Genes in Fungi.</title>
        <authorList>
            <consortium name="DOE Joint Genome Institute"/>
            <person name="Mondo S.J."/>
            <person name="Dannebaum R.O."/>
            <person name="Kuo R.C."/>
            <person name="Labutti K."/>
            <person name="Haridas S."/>
            <person name="Kuo A."/>
            <person name="Salamov A."/>
            <person name="Ahrendt S.R."/>
            <person name="Lipzen A."/>
            <person name="Sullivan W."/>
            <person name="Andreopoulos W.B."/>
            <person name="Clum A."/>
            <person name="Lindquist E."/>
            <person name="Daum C."/>
            <person name="Ramamoorthy G.K."/>
            <person name="Gryganskyi A."/>
            <person name="Culley D."/>
            <person name="Magnuson J.K."/>
            <person name="James T.Y."/>
            <person name="O'Malley M.A."/>
            <person name="Stajich J.E."/>
            <person name="Spatafora J.W."/>
            <person name="Visel A."/>
            <person name="Grigoriev I.V."/>
        </authorList>
    </citation>
    <scope>NUCLEOTIDE SEQUENCE [LARGE SCALE GENOMIC DNA]</scope>
    <source>
        <strain evidence="9 10">62-1032</strain>
    </source>
</reference>
<feature type="region of interest" description="Disordered" evidence="5">
    <location>
        <begin position="352"/>
        <end position="374"/>
    </location>
</feature>
<dbReference type="SUPFAM" id="SSF57756">
    <property type="entry name" value="Retrovirus zinc finger-like domains"/>
    <property type="match status" value="1"/>
</dbReference>
<dbReference type="Pfam" id="PF04677">
    <property type="entry name" value="CwfJ_C_1"/>
    <property type="match status" value="1"/>
</dbReference>
<feature type="domain" description="Zinc knuckle CX2CX3GHX4C" evidence="8">
    <location>
        <begin position="331"/>
        <end position="351"/>
    </location>
</feature>
<keyword evidence="2" id="KW-0479">Metal-binding</keyword>
<keyword evidence="10" id="KW-1185">Reference proteome</keyword>
<dbReference type="PANTHER" id="PTHR12072:SF4">
    <property type="entry name" value="CWF19-LIKE PROTEIN 1"/>
    <property type="match status" value="1"/>
</dbReference>
<dbReference type="PANTHER" id="PTHR12072">
    <property type="entry name" value="CWF19, CELL CYCLE CONTROL PROTEIN"/>
    <property type="match status" value="1"/>
</dbReference>
<keyword evidence="3" id="KW-0863">Zinc-finger</keyword>
<dbReference type="STRING" id="106004.A0A1Y2D4P8"/>
<dbReference type="Gene3D" id="4.10.60.10">
    <property type="entry name" value="Zinc finger, CCHC-type"/>
    <property type="match status" value="1"/>
</dbReference>
<evidence type="ECO:0000259" key="7">
    <source>
        <dbReference type="Pfam" id="PF04677"/>
    </source>
</evidence>
<dbReference type="InterPro" id="IPR036265">
    <property type="entry name" value="HIT-like_sf"/>
</dbReference>
<gene>
    <name evidence="9" type="ORF">BCR35DRAFT_335814</name>
</gene>